<evidence type="ECO:0000313" key="3">
    <source>
        <dbReference type="Proteomes" id="UP000271162"/>
    </source>
</evidence>
<gene>
    <name evidence="2" type="ORF">NBR_LOCUS11511</name>
</gene>
<dbReference type="WBParaSite" id="NBR_0001151001-mRNA-1">
    <property type="protein sequence ID" value="NBR_0001151001-mRNA-1"/>
    <property type="gene ID" value="NBR_0001151001"/>
</dbReference>
<dbReference type="Proteomes" id="UP000271162">
    <property type="component" value="Unassembled WGS sequence"/>
</dbReference>
<protein>
    <submittedName>
        <fullName evidence="2 4">Uncharacterized protein</fullName>
    </submittedName>
</protein>
<reference evidence="2 3" key="2">
    <citation type="submission" date="2018-11" db="EMBL/GenBank/DDBJ databases">
        <authorList>
            <consortium name="Pathogen Informatics"/>
        </authorList>
    </citation>
    <scope>NUCLEOTIDE SEQUENCE [LARGE SCALE GENOMIC DNA]</scope>
</reference>
<evidence type="ECO:0000256" key="1">
    <source>
        <dbReference type="SAM" id="MobiDB-lite"/>
    </source>
</evidence>
<organism evidence="4">
    <name type="scientific">Nippostrongylus brasiliensis</name>
    <name type="common">Rat hookworm</name>
    <dbReference type="NCBI Taxonomy" id="27835"/>
    <lineage>
        <taxon>Eukaryota</taxon>
        <taxon>Metazoa</taxon>
        <taxon>Ecdysozoa</taxon>
        <taxon>Nematoda</taxon>
        <taxon>Chromadorea</taxon>
        <taxon>Rhabditida</taxon>
        <taxon>Rhabditina</taxon>
        <taxon>Rhabditomorpha</taxon>
        <taxon>Strongyloidea</taxon>
        <taxon>Heligmosomidae</taxon>
        <taxon>Nippostrongylus</taxon>
    </lineage>
</organism>
<name>A0A0N4Y631_NIPBR</name>
<dbReference type="AlphaFoldDB" id="A0A0N4Y631"/>
<reference evidence="4" key="1">
    <citation type="submission" date="2017-02" db="UniProtKB">
        <authorList>
            <consortium name="WormBaseParasite"/>
        </authorList>
    </citation>
    <scope>IDENTIFICATION</scope>
</reference>
<sequence length="108" mass="11945">MNPSNSSTTMNAAEMSRRVCMCVSGRRRRACALRDIDTDEETKCINGGVRGTIGDRGRDLIASKRIGARKGRFNHGIMCADERKLLSSISSRSGRKTKAAARDIDRRQ</sequence>
<proteinExistence type="predicted"/>
<evidence type="ECO:0000313" key="2">
    <source>
        <dbReference type="EMBL" id="VDL75100.1"/>
    </source>
</evidence>
<dbReference type="EMBL" id="UYSL01020540">
    <property type="protein sequence ID" value="VDL75100.1"/>
    <property type="molecule type" value="Genomic_DNA"/>
</dbReference>
<accession>A0A0N4Y631</accession>
<evidence type="ECO:0000313" key="4">
    <source>
        <dbReference type="WBParaSite" id="NBR_0001151001-mRNA-1"/>
    </source>
</evidence>
<feature type="region of interest" description="Disordered" evidence="1">
    <location>
        <begin position="89"/>
        <end position="108"/>
    </location>
</feature>
<keyword evidence="3" id="KW-1185">Reference proteome</keyword>